<evidence type="ECO:0000313" key="2">
    <source>
        <dbReference type="EMBL" id="OIJ19171.1"/>
    </source>
</evidence>
<dbReference type="KEGG" id="aia:AWH56_021835"/>
<name>A0A1S2M388_9BACI</name>
<dbReference type="EMBL" id="LQXD01000081">
    <property type="protein sequence ID" value="OIJ19171.1"/>
    <property type="molecule type" value="Genomic_DNA"/>
</dbReference>
<evidence type="ECO:0000259" key="1">
    <source>
        <dbReference type="PROSITE" id="PS50965"/>
    </source>
</evidence>
<gene>
    <name evidence="3" type="ORF">AWH56_021835</name>
    <name evidence="2" type="ORF">AWH56_09520</name>
</gene>
<dbReference type="AlphaFoldDB" id="A0A1S2M388"/>
<evidence type="ECO:0000313" key="3">
    <source>
        <dbReference type="EMBL" id="QOY35302.1"/>
    </source>
</evidence>
<proteinExistence type="predicted"/>
<dbReference type="OrthoDB" id="5782056at2"/>
<reference evidence="3 4" key="2">
    <citation type="journal article" date="2017" name="Genome Announc.">
        <title>Draft Genome Sequences of Four Alkaliphilic Bacteria Belonging to the Anaerobacillus Genus.</title>
        <authorList>
            <person name="Bassil N.M."/>
            <person name="Lloyd J.R."/>
        </authorList>
    </citation>
    <scope>NUCLEOTIDE SEQUENCE [LARGE SCALE GENOMIC DNA]</scope>
    <source>
        <strain evidence="3 4">NB2006</strain>
    </source>
</reference>
<accession>A0A1S2M388</accession>
<reference evidence="3 4" key="3">
    <citation type="journal article" date="2019" name="Int. J. Syst. Evol. Microbiol.">
        <title>Anaerobacillus isosaccharinicus sp. nov., an alkaliphilic bacterium which degrades isosaccharinic acid.</title>
        <authorList>
            <person name="Bassil N.M."/>
            <person name="Lloyd J.R."/>
        </authorList>
    </citation>
    <scope>NUCLEOTIDE SEQUENCE [LARGE SCALE GENOMIC DNA]</scope>
    <source>
        <strain evidence="3 4">NB2006</strain>
    </source>
</reference>
<protein>
    <submittedName>
        <fullName evidence="3">NERD domain-containing protein</fullName>
    </submittedName>
</protein>
<sequence>MLNGILVLLLMALVMYLKVNFATIKGRVGEANVNRILERLIKDVYKIYHDVYVPNGEGGTTQVDHIVTSPYEIFVIETKHYKGWIFGKEKM</sequence>
<dbReference type="RefSeq" id="WP_071316929.1">
    <property type="nucleotide sequence ID" value="NZ_CP063356.2"/>
</dbReference>
<organism evidence="2 4">
    <name type="scientific">Anaerobacillus isosaccharinicus</name>
    <dbReference type="NCBI Taxonomy" id="1532552"/>
    <lineage>
        <taxon>Bacteria</taxon>
        <taxon>Bacillati</taxon>
        <taxon>Bacillota</taxon>
        <taxon>Bacilli</taxon>
        <taxon>Bacillales</taxon>
        <taxon>Bacillaceae</taxon>
        <taxon>Anaerobacillus</taxon>
    </lineage>
</organism>
<dbReference type="EMBL" id="CP063356">
    <property type="protein sequence ID" value="QOY35302.1"/>
    <property type="molecule type" value="Genomic_DNA"/>
</dbReference>
<reference evidence="3" key="4">
    <citation type="submission" date="2020-10" db="EMBL/GenBank/DDBJ databases">
        <authorList>
            <person name="Bassil N.M."/>
            <person name="Lloyd J.R."/>
        </authorList>
    </citation>
    <scope>NUCLEOTIDE SEQUENCE</scope>
    <source>
        <strain evidence="3">NB2006</strain>
    </source>
</reference>
<keyword evidence="4" id="KW-1185">Reference proteome</keyword>
<evidence type="ECO:0000313" key="4">
    <source>
        <dbReference type="Proteomes" id="UP000180175"/>
    </source>
</evidence>
<dbReference type="Pfam" id="PF08378">
    <property type="entry name" value="NERD"/>
    <property type="match status" value="1"/>
</dbReference>
<dbReference type="Proteomes" id="UP000180175">
    <property type="component" value="Chromosome"/>
</dbReference>
<dbReference type="InterPro" id="IPR011528">
    <property type="entry name" value="NERD"/>
</dbReference>
<feature type="domain" description="NERD" evidence="1">
    <location>
        <begin position="25"/>
        <end position="91"/>
    </location>
</feature>
<dbReference type="PROSITE" id="PS50965">
    <property type="entry name" value="NERD"/>
    <property type="match status" value="1"/>
</dbReference>
<reference evidence="2 4" key="1">
    <citation type="submission" date="2016-10" db="EMBL/GenBank/DDBJ databases">
        <title>Draft genome sequences of four alkaliphilic bacteria belonging to the Anaerobacillus genus.</title>
        <authorList>
            <person name="Bassil N.M."/>
            <person name="Lloyd J.R."/>
        </authorList>
    </citation>
    <scope>NUCLEOTIDE SEQUENCE [LARGE SCALE GENOMIC DNA]</scope>
    <source>
        <strain evidence="2 4">NB2006</strain>
    </source>
</reference>